<evidence type="ECO:0000313" key="7">
    <source>
        <dbReference type="Proteomes" id="UP001212085"/>
    </source>
</evidence>
<reference evidence="6 7" key="1">
    <citation type="submission" date="2022-12" db="EMBL/GenBank/DDBJ databases">
        <title>Streptococcus alactolyticus LGM, complete genome.</title>
        <authorList>
            <person name="Liu Z."/>
            <person name="Mu C."/>
            <person name="Zhu W."/>
        </authorList>
    </citation>
    <scope>NUCLEOTIDE SEQUENCE [LARGE SCALE GENOMIC DNA]</scope>
    <source>
        <strain evidence="6 7">LGM</strain>
    </source>
</reference>
<keyword evidence="7" id="KW-1185">Reference proteome</keyword>
<evidence type="ECO:0000256" key="1">
    <source>
        <dbReference type="ARBA" id="ARBA00004776"/>
    </source>
</evidence>
<gene>
    <name evidence="6" type="ORF">O6R09_03805</name>
</gene>
<evidence type="ECO:0000313" key="6">
    <source>
        <dbReference type="EMBL" id="WBB07057.1"/>
    </source>
</evidence>
<dbReference type="Pfam" id="PF00535">
    <property type="entry name" value="Glycos_transf_2"/>
    <property type="match status" value="1"/>
</dbReference>
<dbReference type="PANTHER" id="PTHR43179">
    <property type="entry name" value="RHAMNOSYLTRANSFERASE WBBL"/>
    <property type="match status" value="1"/>
</dbReference>
<comment type="similarity">
    <text evidence="2">Belongs to the glycosyltransferase 2 family.</text>
</comment>
<protein>
    <submittedName>
        <fullName evidence="6">Glycosyltransferase family 2 protein</fullName>
    </submittedName>
</protein>
<dbReference type="SUPFAM" id="SSF53448">
    <property type="entry name" value="Nucleotide-diphospho-sugar transferases"/>
    <property type="match status" value="1"/>
</dbReference>
<keyword evidence="3" id="KW-0328">Glycosyltransferase</keyword>
<sequence length="284" mass="33253">MGKEYKFSFVILNYNTTHDTIECVESIEANCKGYDFHIVIVDNASPNQSGKRLMEIYQNNPIVKVILSNENLGFARGNNLGFEFTKKELHPDFIILCNSDTKILDSQFCQKVIQKYQDSDFAVLGPKERLVDGSYYPLQEKVRSKVRIKLDINTDKNILKTGKRTWKYRIFNRFYNTFIKSKRLDTNKEYENIVLHGAFLIFSEKYIELFDGLNPVTFFYVEEEFLALRLQRKNLKSIYYPEIEILHKRKAATNTMNEKNKFVLECQVDSNSKLLDALNGKIEV</sequence>
<dbReference type="Gene3D" id="3.90.550.10">
    <property type="entry name" value="Spore Coat Polysaccharide Biosynthesis Protein SpsA, Chain A"/>
    <property type="match status" value="1"/>
</dbReference>
<dbReference type="RefSeq" id="WP_269725807.1">
    <property type="nucleotide sequence ID" value="NZ_CP114883.1"/>
</dbReference>
<dbReference type="EMBL" id="CP114883">
    <property type="protein sequence ID" value="WBB07057.1"/>
    <property type="molecule type" value="Genomic_DNA"/>
</dbReference>
<dbReference type="InterPro" id="IPR029044">
    <property type="entry name" value="Nucleotide-diphossugar_trans"/>
</dbReference>
<dbReference type="Proteomes" id="UP001212085">
    <property type="component" value="Chromosome"/>
</dbReference>
<organism evidence="6 7">
    <name type="scientific">Streptococcus alactolyticus</name>
    <dbReference type="NCBI Taxonomy" id="29389"/>
    <lineage>
        <taxon>Bacteria</taxon>
        <taxon>Bacillati</taxon>
        <taxon>Bacillota</taxon>
        <taxon>Bacilli</taxon>
        <taxon>Lactobacillales</taxon>
        <taxon>Streptococcaceae</taxon>
        <taxon>Streptococcus</taxon>
    </lineage>
</organism>
<accession>A0ABY7LZQ1</accession>
<dbReference type="InterPro" id="IPR001173">
    <property type="entry name" value="Glyco_trans_2-like"/>
</dbReference>
<proteinExistence type="inferred from homology"/>
<name>A0ABY7LZQ1_STRAY</name>
<comment type="pathway">
    <text evidence="1">Cell wall biogenesis; cell wall polysaccharide biosynthesis.</text>
</comment>
<dbReference type="PANTHER" id="PTHR43179:SF12">
    <property type="entry name" value="GALACTOFURANOSYLTRANSFERASE GLFT2"/>
    <property type="match status" value="1"/>
</dbReference>
<feature type="domain" description="Glycosyltransferase 2-like" evidence="5">
    <location>
        <begin position="8"/>
        <end position="153"/>
    </location>
</feature>
<evidence type="ECO:0000256" key="4">
    <source>
        <dbReference type="ARBA" id="ARBA00022679"/>
    </source>
</evidence>
<evidence type="ECO:0000256" key="3">
    <source>
        <dbReference type="ARBA" id="ARBA00022676"/>
    </source>
</evidence>
<keyword evidence="4" id="KW-0808">Transferase</keyword>
<evidence type="ECO:0000256" key="2">
    <source>
        <dbReference type="ARBA" id="ARBA00006739"/>
    </source>
</evidence>
<evidence type="ECO:0000259" key="5">
    <source>
        <dbReference type="Pfam" id="PF00535"/>
    </source>
</evidence>